<organism evidence="5 6">
    <name type="scientific">Paramuribaculum intestinale</name>
    <dbReference type="NCBI Taxonomy" id="2094151"/>
    <lineage>
        <taxon>Bacteria</taxon>
        <taxon>Pseudomonadati</taxon>
        <taxon>Bacteroidota</taxon>
        <taxon>Bacteroidia</taxon>
        <taxon>Bacteroidales</taxon>
        <taxon>Muribaculaceae</taxon>
        <taxon>Paramuribaculum</taxon>
    </lineage>
</organism>
<dbReference type="Gene3D" id="1.10.10.10">
    <property type="entry name" value="Winged helix-like DNA-binding domain superfamily/Winged helix DNA-binding domain"/>
    <property type="match status" value="1"/>
</dbReference>
<gene>
    <name evidence="5" type="ORF">C5O25_04465</name>
</gene>
<name>A0A2V1J046_9BACT</name>
<sequence>MGKSTHLIMIDKQQGYLSSNNMRELIRDNAMLLPAISRFDIAFGFGDSSVAQVCRENGVDTDTFLCVCNLLSGYSYDVTSISLTSLMGYLKRAHTSFLDVQFPKIRHYLIDAINYSASNEVALLLMKFFDDYVVEVKKHMDYENDVIFAYVDRLIRGEADEEFNIARYSAGHVDTAEKLKELKDIFIYHYKQKENDRLSGALFDIIMCERDMLRHFDVESQLFIPAVERMESEMRRSATDVAGEGQADDDVTSAQLALLSEREKEILRGIAQGKVNKEIADELCISVHTVATHRRNISAKLEIHTAAGLTIFAIIHHLVDVNEVTPV</sequence>
<keyword evidence="3" id="KW-0804">Transcription</keyword>
<dbReference type="EMBL" id="PUBV01000006">
    <property type="protein sequence ID" value="PWB08427.1"/>
    <property type="molecule type" value="Genomic_DNA"/>
</dbReference>
<dbReference type="PANTHER" id="PTHR44688:SF16">
    <property type="entry name" value="DNA-BINDING TRANSCRIPTIONAL ACTIVATOR DEVR_DOSR"/>
    <property type="match status" value="1"/>
</dbReference>
<protein>
    <submittedName>
        <fullName evidence="5">LuxR family transcriptional regulator</fullName>
    </submittedName>
</protein>
<dbReference type="GO" id="GO:0006355">
    <property type="term" value="P:regulation of DNA-templated transcription"/>
    <property type="evidence" value="ECO:0007669"/>
    <property type="project" value="InterPro"/>
</dbReference>
<dbReference type="InterPro" id="IPR012312">
    <property type="entry name" value="Hemerythrin-like"/>
</dbReference>
<dbReference type="PANTHER" id="PTHR44688">
    <property type="entry name" value="DNA-BINDING TRANSCRIPTIONAL ACTIVATOR DEVR_DOSR"/>
    <property type="match status" value="1"/>
</dbReference>
<dbReference type="PRINTS" id="PR00038">
    <property type="entry name" value="HTHLUXR"/>
</dbReference>
<proteinExistence type="predicted"/>
<feature type="domain" description="HTH luxR-type" evidence="4">
    <location>
        <begin position="252"/>
        <end position="317"/>
    </location>
</feature>
<evidence type="ECO:0000256" key="3">
    <source>
        <dbReference type="ARBA" id="ARBA00023163"/>
    </source>
</evidence>
<evidence type="ECO:0000259" key="4">
    <source>
        <dbReference type="PROSITE" id="PS50043"/>
    </source>
</evidence>
<dbReference type="SMART" id="SM00421">
    <property type="entry name" value="HTH_LUXR"/>
    <property type="match status" value="1"/>
</dbReference>
<dbReference type="InterPro" id="IPR036388">
    <property type="entry name" value="WH-like_DNA-bd_sf"/>
</dbReference>
<dbReference type="AlphaFoldDB" id="A0A2V1J046"/>
<keyword evidence="2" id="KW-0238">DNA-binding</keyword>
<dbReference type="PROSITE" id="PS50043">
    <property type="entry name" value="HTH_LUXR_2"/>
    <property type="match status" value="1"/>
</dbReference>
<accession>A0A2V1J046</accession>
<dbReference type="PROSITE" id="PS00622">
    <property type="entry name" value="HTH_LUXR_1"/>
    <property type="match status" value="1"/>
</dbReference>
<keyword evidence="6" id="KW-1185">Reference proteome</keyword>
<comment type="caution">
    <text evidence="5">The sequence shown here is derived from an EMBL/GenBank/DDBJ whole genome shotgun (WGS) entry which is preliminary data.</text>
</comment>
<reference evidence="6" key="1">
    <citation type="submission" date="2018-02" db="EMBL/GenBank/DDBJ databases">
        <authorList>
            <person name="Clavel T."/>
            <person name="Strowig T."/>
        </authorList>
    </citation>
    <scope>NUCLEOTIDE SEQUENCE [LARGE SCALE GENOMIC DNA]</scope>
    <source>
        <strain evidence="6">DSM 100764</strain>
    </source>
</reference>
<dbReference type="Pfam" id="PF00196">
    <property type="entry name" value="GerE"/>
    <property type="match status" value="1"/>
</dbReference>
<dbReference type="InterPro" id="IPR000792">
    <property type="entry name" value="Tscrpt_reg_LuxR_C"/>
</dbReference>
<keyword evidence="1" id="KW-0805">Transcription regulation</keyword>
<evidence type="ECO:0000313" key="6">
    <source>
        <dbReference type="Proteomes" id="UP000244925"/>
    </source>
</evidence>
<dbReference type="GO" id="GO:0003677">
    <property type="term" value="F:DNA binding"/>
    <property type="evidence" value="ECO:0007669"/>
    <property type="project" value="UniProtKB-KW"/>
</dbReference>
<dbReference type="CDD" id="cd06170">
    <property type="entry name" value="LuxR_C_like"/>
    <property type="match status" value="1"/>
</dbReference>
<dbReference type="SUPFAM" id="SSF46894">
    <property type="entry name" value="C-terminal effector domain of the bipartite response regulators"/>
    <property type="match status" value="1"/>
</dbReference>
<evidence type="ECO:0000256" key="2">
    <source>
        <dbReference type="ARBA" id="ARBA00023125"/>
    </source>
</evidence>
<evidence type="ECO:0000256" key="1">
    <source>
        <dbReference type="ARBA" id="ARBA00023015"/>
    </source>
</evidence>
<dbReference type="Proteomes" id="UP000244925">
    <property type="component" value="Unassembled WGS sequence"/>
</dbReference>
<dbReference type="InterPro" id="IPR016032">
    <property type="entry name" value="Sig_transdc_resp-reg_C-effctor"/>
</dbReference>
<dbReference type="Pfam" id="PF01814">
    <property type="entry name" value="Hemerythrin"/>
    <property type="match status" value="1"/>
</dbReference>
<evidence type="ECO:0000313" key="5">
    <source>
        <dbReference type="EMBL" id="PWB08427.1"/>
    </source>
</evidence>